<feature type="region of interest" description="Disordered" evidence="5">
    <location>
        <begin position="281"/>
        <end position="300"/>
    </location>
</feature>
<dbReference type="InterPro" id="IPR001254">
    <property type="entry name" value="Trypsin_dom"/>
</dbReference>
<feature type="compositionally biased region" description="Polar residues" evidence="5">
    <location>
        <begin position="431"/>
        <end position="443"/>
    </location>
</feature>
<feature type="region of interest" description="Disordered" evidence="5">
    <location>
        <begin position="469"/>
        <end position="498"/>
    </location>
</feature>
<dbReference type="InterPro" id="IPR009003">
    <property type="entry name" value="Peptidase_S1_PA"/>
</dbReference>
<dbReference type="SUPFAM" id="SSF50494">
    <property type="entry name" value="Trypsin-like serine proteases"/>
    <property type="match status" value="1"/>
</dbReference>
<keyword evidence="3" id="KW-0720">Serine protease</keyword>
<dbReference type="FunFam" id="2.40.10.10:FF:000006">
    <property type="entry name" value="Serine proteinase stubble"/>
    <property type="match status" value="1"/>
</dbReference>
<feature type="region of interest" description="Disordered" evidence="5">
    <location>
        <begin position="574"/>
        <end position="613"/>
    </location>
</feature>
<organism evidence="7">
    <name type="scientific">Papilio xuthus</name>
    <name type="common">Asian swallowtail butterfly</name>
    <dbReference type="NCBI Taxonomy" id="66420"/>
    <lineage>
        <taxon>Eukaryota</taxon>
        <taxon>Metazoa</taxon>
        <taxon>Ecdysozoa</taxon>
        <taxon>Arthropoda</taxon>
        <taxon>Hexapoda</taxon>
        <taxon>Insecta</taxon>
        <taxon>Pterygota</taxon>
        <taxon>Neoptera</taxon>
        <taxon>Endopterygota</taxon>
        <taxon>Lepidoptera</taxon>
        <taxon>Glossata</taxon>
        <taxon>Ditrysia</taxon>
        <taxon>Papilionoidea</taxon>
        <taxon>Papilionidae</taxon>
        <taxon>Papilioninae</taxon>
        <taxon>Papilio</taxon>
    </lineage>
</organism>
<dbReference type="CDD" id="cd00190">
    <property type="entry name" value="Tryp_SPc"/>
    <property type="match status" value="1"/>
</dbReference>
<dbReference type="PRINTS" id="PR00722">
    <property type="entry name" value="CHYMOTRYPSIN"/>
</dbReference>
<dbReference type="GO" id="GO:0006508">
    <property type="term" value="P:proteolysis"/>
    <property type="evidence" value="ECO:0007669"/>
    <property type="project" value="UniProtKB-KW"/>
</dbReference>
<reference evidence="7" key="1">
    <citation type="submission" date="2025-08" db="UniProtKB">
        <authorList>
            <consortium name="RefSeq"/>
        </authorList>
    </citation>
    <scope>IDENTIFICATION</scope>
</reference>
<dbReference type="InterPro" id="IPR033116">
    <property type="entry name" value="TRYPSIN_SER"/>
</dbReference>
<dbReference type="GO" id="GO:0004252">
    <property type="term" value="F:serine-type endopeptidase activity"/>
    <property type="evidence" value="ECO:0007669"/>
    <property type="project" value="InterPro"/>
</dbReference>
<gene>
    <name evidence="7" type="primary">LOC106124938</name>
</gene>
<dbReference type="GeneID" id="106124938"/>
<dbReference type="Gene3D" id="2.40.10.10">
    <property type="entry name" value="Trypsin-like serine proteases"/>
    <property type="match status" value="1"/>
</dbReference>
<dbReference type="PANTHER" id="PTHR24253">
    <property type="entry name" value="TRANSMEMBRANE PROTEASE SERINE"/>
    <property type="match status" value="1"/>
</dbReference>
<feature type="compositionally biased region" description="Basic residues" evidence="5">
    <location>
        <begin position="764"/>
        <end position="773"/>
    </location>
</feature>
<sequence>MTVQRCRFGKLYRSDVKQILFIVVLLSILDYLPHICHGQEFDRDARRLFGGYRITPTYCKASRTARYNRGNTICMFNHECTLRGGEVVGTCMDGFLFGACCQLKSDSQSHIPKGPGVVVPGYTDYSEMENEGDEYDSFEQLDSWHNSFKPVVTPGYRPSDKNVYTTTITTTEPNYSTESEILSEGLSHITNTLLNTPPKDNIGYIKPGKPDNIYTHSTIDHGVPDTILLHEDGSEVEDIARPSDFNIQISSMQTKPTVAPTTTSQSTQTLTISTHRPVYKPIFRPKPVNKPTHDNPSTENYIEVPTVTKETQKISELSSIDSIIQMLNESTPSMKEEPSKYATIDMIETKSSPIPSSTQSYQSSAYHVHVTTSHYVTMKPSSYPNNWYTSASSTFTQRPATLTSKPSYSIIYTTPNIISQETIPEKVPQPDFSSPEPSQSTSQAIEAFNRYPNDPSEFGQTVTTFSYVSSTTTKPTPTTRKPPSTSYVTGVKPSRKPVTDSLNTVSTYNVAQDTFSSATPTVILLNNLETNKPSSGDKEPEFVEISQEPYKKPVNQITVNNVIESTNNIYVNKPPQKFDKPASPTVVITPKPSPSTTPYPVKSSTKPVSVSTSDVPSFDSYTELYSPTTMRPEQQTSPDDFINFPPVRNPMLNATGSNVVIYNTSIDNDLDTLQELEFSTPTWHEDDKLNEKMNLFVNKIVGSLQGTFQELHDIVILDKKPNATIIKDTKTTTTIKPTRRTPATTRRPVVTTKKPTRITTTRKTPVRTTKKPTRLTTAVRRPTTTPTVPTTTKKTVTTTKKPRPTKKVTTTTVTPSTTTELYDDITTESYPEQVIKYDDKSLCGVRPLVKSGRIVGGKNASFGDWPWQVLIRESSWLGLFTKNKCGGVLITNRFVTTAAHCQPGSFMGSLVAVFGENDISTNLEPRRPVAKNVRRVIPHPKYDAATFENDLAILELDSPIKYEPHIVPICMPPDDADFTNRMATVTGWGRLKYGGGVPAILQEVQVPVMENSHCQYMFQTAGHAKKILDSFICAGYSNGKKDSCEGDSGGPLVVRNDDGRWVLVGTVSHGIKCAARFLPGVYMRTTYYKPWFRSITGVK</sequence>
<evidence type="ECO:0000256" key="3">
    <source>
        <dbReference type="ARBA" id="ARBA00022825"/>
    </source>
</evidence>
<feature type="domain" description="Peptidase S1" evidence="6">
    <location>
        <begin position="854"/>
        <end position="1097"/>
    </location>
</feature>
<dbReference type="SMART" id="SM00020">
    <property type="entry name" value="Tryp_SPc"/>
    <property type="match status" value="1"/>
</dbReference>
<keyword evidence="4" id="KW-1015">Disulfide bond</keyword>
<evidence type="ECO:0000313" key="7">
    <source>
        <dbReference type="RefSeq" id="XP_013177430.1"/>
    </source>
</evidence>
<dbReference type="RefSeq" id="XP_013177430.1">
    <property type="nucleotide sequence ID" value="XM_013321976.1"/>
</dbReference>
<accession>A0AAJ6ZR14</accession>
<dbReference type="Pfam" id="PF00089">
    <property type="entry name" value="Trypsin"/>
    <property type="match status" value="1"/>
</dbReference>
<keyword evidence="1" id="KW-0645">Protease</keyword>
<name>A0AAJ6ZR14_PAPXU</name>
<dbReference type="InterPro" id="IPR001314">
    <property type="entry name" value="Peptidase_S1A"/>
</dbReference>
<dbReference type="PROSITE" id="PS00135">
    <property type="entry name" value="TRYPSIN_SER"/>
    <property type="match status" value="1"/>
</dbReference>
<dbReference type="PROSITE" id="PS50240">
    <property type="entry name" value="TRYPSIN_DOM"/>
    <property type="match status" value="1"/>
</dbReference>
<dbReference type="InterPro" id="IPR043504">
    <property type="entry name" value="Peptidase_S1_PA_chymotrypsin"/>
</dbReference>
<dbReference type="CTD" id="35902"/>
<evidence type="ECO:0000256" key="5">
    <source>
        <dbReference type="SAM" id="MobiDB-lite"/>
    </source>
</evidence>
<dbReference type="Proteomes" id="UP000694872">
    <property type="component" value="Unplaced"/>
</dbReference>
<evidence type="ECO:0000256" key="1">
    <source>
        <dbReference type="ARBA" id="ARBA00022670"/>
    </source>
</evidence>
<feature type="compositionally biased region" description="Low complexity" evidence="5">
    <location>
        <begin position="469"/>
        <end position="486"/>
    </location>
</feature>
<feature type="compositionally biased region" description="Low complexity" evidence="5">
    <location>
        <begin position="735"/>
        <end position="763"/>
    </location>
</feature>
<evidence type="ECO:0000256" key="2">
    <source>
        <dbReference type="ARBA" id="ARBA00022801"/>
    </source>
</evidence>
<feature type="region of interest" description="Disordered" evidence="5">
    <location>
        <begin position="421"/>
        <end position="443"/>
    </location>
</feature>
<dbReference type="PANTHER" id="PTHR24253:SF145">
    <property type="entry name" value="SERINE PROTEASE FILZIG"/>
    <property type="match status" value="1"/>
</dbReference>
<proteinExistence type="predicted"/>
<feature type="compositionally biased region" description="Low complexity" evidence="5">
    <location>
        <begin position="598"/>
        <end position="613"/>
    </location>
</feature>
<dbReference type="KEGG" id="pxu:106124938"/>
<evidence type="ECO:0000259" key="6">
    <source>
        <dbReference type="PROSITE" id="PS50240"/>
    </source>
</evidence>
<dbReference type="AlphaFoldDB" id="A0AAJ6ZR14"/>
<keyword evidence="2" id="KW-0378">Hydrolase</keyword>
<evidence type="ECO:0000256" key="4">
    <source>
        <dbReference type="ARBA" id="ARBA00023157"/>
    </source>
</evidence>
<feature type="region of interest" description="Disordered" evidence="5">
    <location>
        <begin position="735"/>
        <end position="812"/>
    </location>
</feature>
<feature type="compositionally biased region" description="Low complexity" evidence="5">
    <location>
        <begin position="774"/>
        <end position="799"/>
    </location>
</feature>
<protein>
    <submittedName>
        <fullName evidence="7">Mucin-2 isoform X1</fullName>
    </submittedName>
</protein>